<gene>
    <name evidence="5" type="ORF">AB0I59_31345</name>
</gene>
<dbReference type="InterPro" id="IPR009430">
    <property type="entry name" value="GvpL/GvpF"/>
</dbReference>
<protein>
    <submittedName>
        <fullName evidence="5">GvpL/GvpF family gas vesicle protein</fullName>
    </submittedName>
</protein>
<keyword evidence="6" id="KW-1185">Reference proteome</keyword>
<comment type="subcellular location">
    <subcellularLocation>
        <location evidence="2">Gas vesicle</location>
    </subcellularLocation>
</comment>
<evidence type="ECO:0000256" key="3">
    <source>
        <dbReference type="ARBA" id="ARBA00035643"/>
    </source>
</evidence>
<dbReference type="EMBL" id="JBFALK010000020">
    <property type="protein sequence ID" value="MEV0973123.1"/>
    <property type="molecule type" value="Genomic_DNA"/>
</dbReference>
<keyword evidence="1" id="KW-0304">Gas vesicle</keyword>
<dbReference type="Proteomes" id="UP001551675">
    <property type="component" value="Unassembled WGS sequence"/>
</dbReference>
<dbReference type="PANTHER" id="PTHR36852:SF1">
    <property type="entry name" value="PROTEIN GVPL 2"/>
    <property type="match status" value="1"/>
</dbReference>
<comment type="similarity">
    <text evidence="3">Belongs to the gas vesicle GvpF/GvpL family.</text>
</comment>
<accession>A0ABV3GNB7</accession>
<comment type="caution">
    <text evidence="5">The sequence shown here is derived from an EMBL/GenBank/DDBJ whole genome shotgun (WGS) entry which is preliminary data.</text>
</comment>
<evidence type="ECO:0000256" key="1">
    <source>
        <dbReference type="ARBA" id="ARBA00022987"/>
    </source>
</evidence>
<evidence type="ECO:0000313" key="6">
    <source>
        <dbReference type="Proteomes" id="UP001551675"/>
    </source>
</evidence>
<sequence length="267" mass="28425">MADVGTYLYAVAGDGGRRPPGGLTGVGGAPVRVIAEGGLLAYVSTVPLDQFGEEPLRRSMEELDWLGETARAHHGVVAAVAATGPTAPVRLVTVYSGDEQVRDLLRRRGADFAEALSRVTGRNEWGVKVYVDPAAPSAASGGAGGGTGGEAGARPGLAYLKRRQASLRDREAAWRDAVARGERVHTALLDVAVMGRRHRAQDPQLSGRDEWMVLNGAYLVDENRGPDFAALVSRFREQGTDVELSGPWPPYSFTELTDDQEARHGAP</sequence>
<feature type="region of interest" description="Disordered" evidence="4">
    <location>
        <begin position="241"/>
        <end position="267"/>
    </location>
</feature>
<name>A0ABV3GNB7_MICGL</name>
<dbReference type="Pfam" id="PF06386">
    <property type="entry name" value="GvpL_GvpF"/>
    <property type="match status" value="1"/>
</dbReference>
<reference evidence="5 6" key="1">
    <citation type="submission" date="2024-06" db="EMBL/GenBank/DDBJ databases">
        <title>The Natural Products Discovery Center: Release of the First 8490 Sequenced Strains for Exploring Actinobacteria Biosynthetic Diversity.</title>
        <authorList>
            <person name="Kalkreuter E."/>
            <person name="Kautsar S.A."/>
            <person name="Yang D."/>
            <person name="Bader C.D."/>
            <person name="Teijaro C.N."/>
            <person name="Fluegel L."/>
            <person name="Davis C.M."/>
            <person name="Simpson J.R."/>
            <person name="Lauterbach L."/>
            <person name="Steele A.D."/>
            <person name="Gui C."/>
            <person name="Meng S."/>
            <person name="Li G."/>
            <person name="Viehrig K."/>
            <person name="Ye F."/>
            <person name="Su P."/>
            <person name="Kiefer A.F."/>
            <person name="Nichols A."/>
            <person name="Cepeda A.J."/>
            <person name="Yan W."/>
            <person name="Fan B."/>
            <person name="Jiang Y."/>
            <person name="Adhikari A."/>
            <person name="Zheng C.-J."/>
            <person name="Schuster L."/>
            <person name="Cowan T.M."/>
            <person name="Smanski M.J."/>
            <person name="Chevrette M.G."/>
            <person name="De Carvalho L.P.S."/>
            <person name="Shen B."/>
        </authorList>
    </citation>
    <scope>NUCLEOTIDE SEQUENCE [LARGE SCALE GENOMIC DNA]</scope>
    <source>
        <strain evidence="5 6">NPDC050100</strain>
    </source>
</reference>
<evidence type="ECO:0000256" key="2">
    <source>
        <dbReference type="ARBA" id="ARBA00035108"/>
    </source>
</evidence>
<dbReference type="RefSeq" id="WP_061258745.1">
    <property type="nucleotide sequence ID" value="NZ_JBFALK010000020.1"/>
</dbReference>
<dbReference type="PANTHER" id="PTHR36852">
    <property type="entry name" value="PROTEIN GVPL 2"/>
    <property type="match status" value="1"/>
</dbReference>
<proteinExistence type="inferred from homology"/>
<evidence type="ECO:0000256" key="4">
    <source>
        <dbReference type="SAM" id="MobiDB-lite"/>
    </source>
</evidence>
<evidence type="ECO:0000313" key="5">
    <source>
        <dbReference type="EMBL" id="MEV0973123.1"/>
    </source>
</evidence>
<organism evidence="5 6">
    <name type="scientific">Microtetraspora glauca</name>
    <dbReference type="NCBI Taxonomy" id="1996"/>
    <lineage>
        <taxon>Bacteria</taxon>
        <taxon>Bacillati</taxon>
        <taxon>Actinomycetota</taxon>
        <taxon>Actinomycetes</taxon>
        <taxon>Streptosporangiales</taxon>
        <taxon>Streptosporangiaceae</taxon>
        <taxon>Microtetraspora</taxon>
    </lineage>
</organism>